<dbReference type="EMBL" id="FP476056">
    <property type="protein sequence ID" value="CAZ97501.1"/>
    <property type="molecule type" value="Genomic_DNA"/>
</dbReference>
<keyword evidence="1" id="KW-1133">Transmembrane helix</keyword>
<evidence type="ECO:0000256" key="1">
    <source>
        <dbReference type="SAM" id="Phobius"/>
    </source>
</evidence>
<dbReference type="Proteomes" id="UP000008898">
    <property type="component" value="Chromosome"/>
</dbReference>
<sequence>MALATNNTIMRIVFVLLLILHGLVHLFGFLKAFGLSGFNAIQQPISRPMGLLWLLAFVLFALTALRYLKPSELWWIFGFLAVVLSQFLIISFWADAKFGTLFNVVVLAVALAGYGSFAFREKVHRETREMLSQAHSLQKAPVSKEMVSEMPPVVQKWLLNSGAIGKEPAGTVYLQQDLQMQMKPGQNDWIHARAEQYFTAQPPAFNWSVHLKMNPILALAGRDKFENGKGEMSIKLFSLFSMVNAKNNAKTNEATLQRYLAEIVWFPSNALQNYITWEPIDGTSAKATMQYKGTQGSGVFHFDENGNFVKFTAMRYKDAQDTRPTEWTVTAIKIERHQGIKIPVELKADWKLGGTTWTWLKVKIRKVEYPLPQNTKN</sequence>
<feature type="transmembrane region" description="Helical" evidence="1">
    <location>
        <begin position="12"/>
        <end position="30"/>
    </location>
</feature>
<keyword evidence="3" id="KW-1185">Reference proteome</keyword>
<reference evidence="3" key="1">
    <citation type="submission" date="2009-07" db="EMBL/GenBank/DDBJ databases">
        <title>Complete genome sequence of Zobellia galactanivorans Dsij.</title>
        <authorList>
            <consortium name="Genoscope - CEA"/>
        </authorList>
    </citation>
    <scope>NUCLEOTIDE SEQUENCE [LARGE SCALE GENOMIC DNA]</scope>
    <source>
        <strain evidence="3">DSM 12802 / CCUG 47099 / CIP 106680 / NCIMB 13871 / Dsij</strain>
    </source>
</reference>
<evidence type="ECO:0000313" key="3">
    <source>
        <dbReference type="Proteomes" id="UP000008898"/>
    </source>
</evidence>
<dbReference type="PATRIC" id="fig|63186.3.peg.3280"/>
<keyword evidence="1" id="KW-0812">Transmembrane</keyword>
<protein>
    <submittedName>
        <fullName evidence="2">Conserved hypothetical membrane protein</fullName>
    </submittedName>
</protein>
<organism evidence="2 3">
    <name type="scientific">Zobellia galactanivorans (strain DSM 12802 / CCUG 47099 / CIP 106680 / NCIMB 13871 / Dsij)</name>
    <dbReference type="NCBI Taxonomy" id="63186"/>
    <lineage>
        <taxon>Bacteria</taxon>
        <taxon>Pseudomonadati</taxon>
        <taxon>Bacteroidota</taxon>
        <taxon>Flavobacteriia</taxon>
        <taxon>Flavobacteriales</taxon>
        <taxon>Flavobacteriaceae</taxon>
        <taxon>Zobellia</taxon>
    </lineage>
</organism>
<feature type="transmembrane region" description="Helical" evidence="1">
    <location>
        <begin position="50"/>
        <end position="68"/>
    </location>
</feature>
<dbReference type="AlphaFoldDB" id="G0L0L7"/>
<reference evidence="2 3" key="2">
    <citation type="journal article" date="2012" name="Environ. Microbiol.">
        <title>Characterization of the first alginolytic operons in a marine bacterium: from their emergence in marine Flavobacteriia to their independent transfers to marine Proteobacteria and human gut Bacteroides.</title>
        <authorList>
            <person name="Thomas F."/>
            <person name="Barbeyron T."/>
            <person name="Tonon T."/>
            <person name="Genicot S."/>
            <person name="Czjzek M."/>
            <person name="Michel G."/>
        </authorList>
    </citation>
    <scope>NUCLEOTIDE SEQUENCE [LARGE SCALE GENOMIC DNA]</scope>
    <source>
        <strain evidence="3">DSM 12802 / CCUG 47099 / CIP 106680 / NCIMB 13871 / Dsij</strain>
    </source>
</reference>
<accession>G0L0L7</accession>
<feature type="transmembrane region" description="Helical" evidence="1">
    <location>
        <begin position="100"/>
        <end position="119"/>
    </location>
</feature>
<dbReference type="HOGENOM" id="CLU_064054_1_0_10"/>
<dbReference type="STRING" id="63186.ZOBELLIA_3363"/>
<keyword evidence="1" id="KW-0472">Membrane</keyword>
<name>G0L0L7_ZOBGA</name>
<evidence type="ECO:0000313" key="2">
    <source>
        <dbReference type="EMBL" id="CAZ97501.1"/>
    </source>
</evidence>
<dbReference type="Pfam" id="PF21900">
    <property type="entry name" value="DUF6920"/>
    <property type="match status" value="1"/>
</dbReference>
<dbReference type="KEGG" id="zga:ZOBELLIA_3363"/>
<proteinExistence type="predicted"/>
<dbReference type="InterPro" id="IPR054213">
    <property type="entry name" value="DUF6920"/>
</dbReference>
<gene>
    <name evidence="2" type="ordered locus">zobellia_3363</name>
</gene>
<feature type="transmembrane region" description="Helical" evidence="1">
    <location>
        <begin position="73"/>
        <end position="94"/>
    </location>
</feature>